<dbReference type="AlphaFoldDB" id="X0VLD5"/>
<feature type="non-terminal residue" evidence="2">
    <location>
        <position position="1"/>
    </location>
</feature>
<organism evidence="2">
    <name type="scientific">marine sediment metagenome</name>
    <dbReference type="NCBI Taxonomy" id="412755"/>
    <lineage>
        <taxon>unclassified sequences</taxon>
        <taxon>metagenomes</taxon>
        <taxon>ecological metagenomes</taxon>
    </lineage>
</organism>
<protein>
    <submittedName>
        <fullName evidence="2">Uncharacterized protein</fullName>
    </submittedName>
</protein>
<evidence type="ECO:0000313" key="2">
    <source>
        <dbReference type="EMBL" id="GAG01366.1"/>
    </source>
</evidence>
<name>X0VLD5_9ZZZZ</name>
<comment type="caution">
    <text evidence="2">The sequence shown here is derived from an EMBL/GenBank/DDBJ whole genome shotgun (WGS) entry which is preliminary data.</text>
</comment>
<proteinExistence type="predicted"/>
<dbReference type="EMBL" id="BARS01027818">
    <property type="protein sequence ID" value="GAG01366.1"/>
    <property type="molecule type" value="Genomic_DNA"/>
</dbReference>
<accession>X0VLD5</accession>
<reference evidence="2" key="1">
    <citation type="journal article" date="2014" name="Front. Microbiol.">
        <title>High frequency of phylogenetically diverse reductive dehalogenase-homologous genes in deep subseafloor sedimentary metagenomes.</title>
        <authorList>
            <person name="Kawai M."/>
            <person name="Futagami T."/>
            <person name="Toyoda A."/>
            <person name="Takaki Y."/>
            <person name="Nishi S."/>
            <person name="Hori S."/>
            <person name="Arai W."/>
            <person name="Tsubouchi T."/>
            <person name="Morono Y."/>
            <person name="Uchiyama I."/>
            <person name="Ito T."/>
            <person name="Fujiyama A."/>
            <person name="Inagaki F."/>
            <person name="Takami H."/>
        </authorList>
    </citation>
    <scope>NUCLEOTIDE SEQUENCE</scope>
    <source>
        <strain evidence="2">Expedition CK06-06</strain>
    </source>
</reference>
<feature type="non-terminal residue" evidence="2">
    <location>
        <position position="265"/>
    </location>
</feature>
<feature type="region of interest" description="Disordered" evidence="1">
    <location>
        <begin position="45"/>
        <end position="65"/>
    </location>
</feature>
<evidence type="ECO:0000256" key="1">
    <source>
        <dbReference type="SAM" id="MobiDB-lite"/>
    </source>
</evidence>
<gene>
    <name evidence="2" type="ORF">S01H1_43653</name>
</gene>
<sequence length="265" mass="28473">GTQKISGLGFEPKVVIFWNTRVGSLNANAVHMMLGLGAAAGIGSGDQASISHADEDGEATSNNRRDQLWSEAIVNTVGTADASGEEGEVTAKDSDSFTITWNKITTNARYFAYKAIGGSDITDVNMSKITSPGEIGPVDYDIDFQPDALMVFGAYMSVSEDANSVTPRQCIGFYDGTNQYCAAIGMNDNVGTTVTGRRFFSDRIHGHTQPGSEDTLVQVEATAFLADGYRLDHKSISTRRFFVLAIKGGQWEVINDTEPVSDTTK</sequence>